<evidence type="ECO:0000259" key="5">
    <source>
        <dbReference type="Pfam" id="PF25954"/>
    </source>
</evidence>
<keyword evidence="7" id="KW-1185">Reference proteome</keyword>
<dbReference type="InterPro" id="IPR058792">
    <property type="entry name" value="Beta-barrel_RND_2"/>
</dbReference>
<dbReference type="PANTHER" id="PTHR32347">
    <property type="entry name" value="EFFLUX SYSTEM COMPONENT YKNX-RELATED"/>
    <property type="match status" value="1"/>
</dbReference>
<organism evidence="6 7">
    <name type="scientific">Bradyrhizobium neotropicale</name>
    <dbReference type="NCBI Taxonomy" id="1497615"/>
    <lineage>
        <taxon>Bacteria</taxon>
        <taxon>Pseudomonadati</taxon>
        <taxon>Pseudomonadota</taxon>
        <taxon>Alphaproteobacteria</taxon>
        <taxon>Hyphomicrobiales</taxon>
        <taxon>Nitrobacteraceae</taxon>
        <taxon>Bradyrhizobium</taxon>
    </lineage>
</organism>
<accession>A0A176Z153</accession>
<dbReference type="PANTHER" id="PTHR32347:SF14">
    <property type="entry name" value="EFFLUX SYSTEM COMPONENT YKNX-RELATED"/>
    <property type="match status" value="1"/>
</dbReference>
<comment type="subcellular location">
    <subcellularLocation>
        <location evidence="1">Cell envelope</location>
    </subcellularLocation>
</comment>
<evidence type="ECO:0000313" key="6">
    <source>
        <dbReference type="EMBL" id="OAF14151.1"/>
    </source>
</evidence>
<proteinExistence type="predicted"/>
<dbReference type="Gene3D" id="1.10.287.470">
    <property type="entry name" value="Helix hairpin bin"/>
    <property type="match status" value="1"/>
</dbReference>
<dbReference type="Pfam" id="PF25954">
    <property type="entry name" value="Beta-barrel_RND_2"/>
    <property type="match status" value="1"/>
</dbReference>
<evidence type="ECO:0000256" key="2">
    <source>
        <dbReference type="ARBA" id="ARBA00023054"/>
    </source>
</evidence>
<gene>
    <name evidence="6" type="ORF">AXW67_00725</name>
</gene>
<dbReference type="Proteomes" id="UP000077173">
    <property type="component" value="Unassembled WGS sequence"/>
</dbReference>
<feature type="signal peptide" evidence="3">
    <location>
        <begin position="1"/>
        <end position="25"/>
    </location>
</feature>
<dbReference type="InterPro" id="IPR058625">
    <property type="entry name" value="MdtA-like_BSH"/>
</dbReference>
<dbReference type="InterPro" id="IPR050465">
    <property type="entry name" value="UPF0194_transport"/>
</dbReference>
<name>A0A176Z153_9BRAD</name>
<reference evidence="6 7" key="1">
    <citation type="submission" date="2016-02" db="EMBL/GenBank/DDBJ databases">
        <title>Draft genome sequence of the strain BR 10247T Bradyrhizobium neotropicale isolated from nodules of Centrolobium paraense.</title>
        <authorList>
            <person name="Simoes-Araujo J.L."/>
            <person name="Barauna A.C."/>
            <person name="Silva K."/>
            <person name="Zilli J.E."/>
        </authorList>
    </citation>
    <scope>NUCLEOTIDE SEQUENCE [LARGE SCALE GENOMIC DNA]</scope>
    <source>
        <strain evidence="6 7">BR 10247</strain>
    </source>
</reference>
<keyword evidence="2" id="KW-0175">Coiled coil</keyword>
<keyword evidence="3" id="KW-0732">Signal</keyword>
<evidence type="ECO:0000256" key="1">
    <source>
        <dbReference type="ARBA" id="ARBA00004196"/>
    </source>
</evidence>
<comment type="caution">
    <text evidence="6">The sequence shown here is derived from an EMBL/GenBank/DDBJ whole genome shotgun (WGS) entry which is preliminary data.</text>
</comment>
<dbReference type="AlphaFoldDB" id="A0A176Z153"/>
<evidence type="ECO:0000256" key="3">
    <source>
        <dbReference type="SAM" id="SignalP"/>
    </source>
</evidence>
<dbReference type="SUPFAM" id="SSF111369">
    <property type="entry name" value="HlyD-like secretion proteins"/>
    <property type="match status" value="2"/>
</dbReference>
<sequence length="476" mass="50592">MRFVPVIALLGTACGLAAIYGAAPAAITGAAGNAAVGAARAYESTRQFLAPGGREAPTFGSDSPLFRYASIQRGTIEQTVTVTGALQPVKTIEVGSQLSGQLARVYVDFNDTVSKDQPLALIDPRSFAAKVDEAKAALAVANSLVEIQRAKLDRARIDLQNAKGSRDVLAAKLDSAQAVKASAQKTLQRKLALQQQNVVATTAVDDAQTEFTARLAQEREAEVLVSLNAYSVDGAQADVRRIEAELQQARMAVPEKAAVLAAAQADLDRTVLRSPIDGVVVGRFINEGQTLAVGLESRTTFLVAHRLEDMEIHAQVDEADIGRIAFGQRAYFTVDSYPDRRFEAVVRQVRKAPQNQQHVVTYTVVLSTSNLDGALLPGMTALVKIVIERQDDVLKVPLAALRFQPSGARTDTTPGRSGVWVRTASGLLQRIPVTVGAAGTEQVALKSGDLVEGSQVAVGQAIRPAGMEFLGIRFGS</sequence>
<feature type="domain" description="Multidrug resistance protein MdtA-like barrel-sandwich hybrid" evidence="4">
    <location>
        <begin position="91"/>
        <end position="294"/>
    </location>
</feature>
<protein>
    <submittedName>
        <fullName evidence="6">Efflux transporter periplasmic adaptor subunit</fullName>
    </submittedName>
</protein>
<evidence type="ECO:0000259" key="4">
    <source>
        <dbReference type="Pfam" id="PF25917"/>
    </source>
</evidence>
<feature type="domain" description="CusB-like beta-barrel" evidence="5">
    <location>
        <begin position="312"/>
        <end position="385"/>
    </location>
</feature>
<dbReference type="Gene3D" id="2.40.30.170">
    <property type="match status" value="1"/>
</dbReference>
<evidence type="ECO:0000313" key="7">
    <source>
        <dbReference type="Proteomes" id="UP000077173"/>
    </source>
</evidence>
<dbReference type="Gene3D" id="2.40.420.20">
    <property type="match status" value="1"/>
</dbReference>
<dbReference type="GO" id="GO:0030313">
    <property type="term" value="C:cell envelope"/>
    <property type="evidence" value="ECO:0007669"/>
    <property type="project" value="UniProtKB-SubCell"/>
</dbReference>
<dbReference type="Pfam" id="PF25917">
    <property type="entry name" value="BSH_RND"/>
    <property type="match status" value="1"/>
</dbReference>
<dbReference type="EMBL" id="LSEF01000071">
    <property type="protein sequence ID" value="OAF14151.1"/>
    <property type="molecule type" value="Genomic_DNA"/>
</dbReference>
<feature type="chain" id="PRO_5008055407" evidence="3">
    <location>
        <begin position="26"/>
        <end position="476"/>
    </location>
</feature>
<dbReference type="Gene3D" id="2.40.50.100">
    <property type="match status" value="1"/>
</dbReference>
<dbReference type="RefSeq" id="WP_063679834.1">
    <property type="nucleotide sequence ID" value="NZ_LSEF01000071.1"/>
</dbReference>